<dbReference type="PANTHER" id="PTHR43309">
    <property type="entry name" value="5-OXOPROLINASE SUBUNIT C"/>
    <property type="match status" value="1"/>
</dbReference>
<dbReference type="NCBIfam" id="TIGR00724">
    <property type="entry name" value="urea_amlyse_rel"/>
    <property type="match status" value="1"/>
</dbReference>
<dbReference type="PANTHER" id="PTHR43309:SF3">
    <property type="entry name" value="5-OXOPROLINASE SUBUNIT C"/>
    <property type="match status" value="1"/>
</dbReference>
<protein>
    <submittedName>
        <fullName evidence="5">Allophanate hydrolase</fullName>
    </submittedName>
</protein>
<dbReference type="InterPro" id="IPR003778">
    <property type="entry name" value="CT_A_B"/>
</dbReference>
<keyword evidence="6" id="KW-1185">Reference proteome</keyword>
<gene>
    <name evidence="5" type="ORF">GCM10011354_07920</name>
</gene>
<evidence type="ECO:0000313" key="6">
    <source>
        <dbReference type="Proteomes" id="UP000650511"/>
    </source>
</evidence>
<dbReference type="OrthoDB" id="9768696at2"/>
<comment type="caution">
    <text evidence="5">The sequence shown here is derived from an EMBL/GenBank/DDBJ whole genome shotgun (WGS) entry which is preliminary data.</text>
</comment>
<evidence type="ECO:0000256" key="3">
    <source>
        <dbReference type="ARBA" id="ARBA00022840"/>
    </source>
</evidence>
<evidence type="ECO:0000259" key="4">
    <source>
        <dbReference type="SMART" id="SM00797"/>
    </source>
</evidence>
<organism evidence="5 6">
    <name type="scientific">Egicoccus halophilus</name>
    <dbReference type="NCBI Taxonomy" id="1670830"/>
    <lineage>
        <taxon>Bacteria</taxon>
        <taxon>Bacillati</taxon>
        <taxon>Actinomycetota</taxon>
        <taxon>Nitriliruptoria</taxon>
        <taxon>Egicoccales</taxon>
        <taxon>Egicoccaceae</taxon>
        <taxon>Egicoccus</taxon>
    </lineage>
</organism>
<dbReference type="RefSeq" id="WP_130650734.1">
    <property type="nucleotide sequence ID" value="NZ_BMHA01000002.1"/>
</dbReference>
<dbReference type="EMBL" id="BMHA01000002">
    <property type="protein sequence ID" value="GGI04205.1"/>
    <property type="molecule type" value="Genomic_DNA"/>
</dbReference>
<dbReference type="SMART" id="SM00797">
    <property type="entry name" value="AHS2"/>
    <property type="match status" value="1"/>
</dbReference>
<reference evidence="5" key="1">
    <citation type="journal article" date="2014" name="Int. J. Syst. Evol. Microbiol.">
        <title>Complete genome sequence of Corynebacterium casei LMG S-19264T (=DSM 44701T), isolated from a smear-ripened cheese.</title>
        <authorList>
            <consortium name="US DOE Joint Genome Institute (JGI-PGF)"/>
            <person name="Walter F."/>
            <person name="Albersmeier A."/>
            <person name="Kalinowski J."/>
            <person name="Ruckert C."/>
        </authorList>
    </citation>
    <scope>NUCLEOTIDE SEQUENCE</scope>
    <source>
        <strain evidence="5">CGMCC 1.14988</strain>
    </source>
</reference>
<reference evidence="5" key="2">
    <citation type="submission" date="2020-09" db="EMBL/GenBank/DDBJ databases">
        <authorList>
            <person name="Sun Q."/>
            <person name="Zhou Y."/>
        </authorList>
    </citation>
    <scope>NUCLEOTIDE SEQUENCE</scope>
    <source>
        <strain evidence="5">CGMCC 1.14988</strain>
    </source>
</reference>
<dbReference type="Gene3D" id="2.40.100.10">
    <property type="entry name" value="Cyclophilin-like"/>
    <property type="match status" value="1"/>
</dbReference>
<dbReference type="InterPro" id="IPR052708">
    <property type="entry name" value="PxpC"/>
</dbReference>
<dbReference type="AlphaFoldDB" id="A0A8J3ETM0"/>
<dbReference type="Pfam" id="PF02626">
    <property type="entry name" value="CT_A_B"/>
    <property type="match status" value="1"/>
</dbReference>
<dbReference type="GO" id="GO:0005524">
    <property type="term" value="F:ATP binding"/>
    <property type="evidence" value="ECO:0007669"/>
    <property type="project" value="UniProtKB-KW"/>
</dbReference>
<feature type="domain" description="Carboxyltransferase" evidence="4">
    <location>
        <begin position="26"/>
        <end position="294"/>
    </location>
</feature>
<evidence type="ECO:0000313" key="5">
    <source>
        <dbReference type="EMBL" id="GGI04205.1"/>
    </source>
</evidence>
<accession>A0A8J3ETM0</accession>
<keyword evidence="2 5" id="KW-0378">Hydrolase</keyword>
<keyword evidence="3" id="KW-0067">ATP-binding</keyword>
<proteinExistence type="predicted"/>
<name>A0A8J3ETM0_9ACTN</name>
<dbReference type="Proteomes" id="UP000650511">
    <property type="component" value="Unassembled WGS sequence"/>
</dbReference>
<keyword evidence="1" id="KW-0547">Nucleotide-binding</keyword>
<dbReference type="GO" id="GO:0016787">
    <property type="term" value="F:hydrolase activity"/>
    <property type="evidence" value="ECO:0007669"/>
    <property type="project" value="UniProtKB-KW"/>
</dbReference>
<sequence>MSGGLEVLASGPLATVQDLGRPGHGGWGVPGGGAADRAALRLANRLVGNPEGAAGLEVTLGGLQVRAAGSLVVAVTGARAPATVDGAPVDHRAAVRLPAGATLALGTPPTGLRSYLGVRGGLDVPAVLGSRATDVLSGLGPAVLAAGDRLPVGAADGAVPPVDVAPRRDPHGGEVTLRLRLGPRADWFPADARSALTATAWTVTPDSNRVGLRLDGPPLERAHDDELPTEGLMAGAVQVPPSGRPTLFLADHPVTGGYPVIGVVLDGDLDVAGQLRPGQRVRFRAVANRDLSTAGGVGT</sequence>
<dbReference type="SUPFAM" id="SSF50891">
    <property type="entry name" value="Cyclophilin-like"/>
    <property type="match status" value="1"/>
</dbReference>
<evidence type="ECO:0000256" key="2">
    <source>
        <dbReference type="ARBA" id="ARBA00022801"/>
    </source>
</evidence>
<dbReference type="InterPro" id="IPR029000">
    <property type="entry name" value="Cyclophilin-like_dom_sf"/>
</dbReference>
<evidence type="ECO:0000256" key="1">
    <source>
        <dbReference type="ARBA" id="ARBA00022741"/>
    </source>
</evidence>